<organism evidence="7 8">
    <name type="scientific">Cucumis melo var. makuwa</name>
    <name type="common">Oriental melon</name>
    <dbReference type="NCBI Taxonomy" id="1194695"/>
    <lineage>
        <taxon>Eukaryota</taxon>
        <taxon>Viridiplantae</taxon>
        <taxon>Streptophyta</taxon>
        <taxon>Embryophyta</taxon>
        <taxon>Tracheophyta</taxon>
        <taxon>Spermatophyta</taxon>
        <taxon>Magnoliopsida</taxon>
        <taxon>eudicotyledons</taxon>
        <taxon>Gunneridae</taxon>
        <taxon>Pentapetalae</taxon>
        <taxon>rosids</taxon>
        <taxon>fabids</taxon>
        <taxon>Cucurbitales</taxon>
        <taxon>Cucurbitaceae</taxon>
        <taxon>Benincaseae</taxon>
        <taxon>Cucumis</taxon>
    </lineage>
</organism>
<dbReference type="GO" id="GO:0005672">
    <property type="term" value="C:transcription factor TFIIA complex"/>
    <property type="evidence" value="ECO:0007669"/>
    <property type="project" value="InterPro"/>
</dbReference>
<dbReference type="SUPFAM" id="SSF47396">
    <property type="entry name" value="Transcription factor IIA (TFIIA), alpha-helical domain"/>
    <property type="match status" value="1"/>
</dbReference>
<name>A0A5A7T2L5_CUCMM</name>
<evidence type="ECO:0000256" key="2">
    <source>
        <dbReference type="ARBA" id="ARBA00007675"/>
    </source>
</evidence>
<protein>
    <submittedName>
        <fullName evidence="7">Ty3-gypsy retrotransposon protein</fullName>
    </submittedName>
</protein>
<evidence type="ECO:0000256" key="3">
    <source>
        <dbReference type="ARBA" id="ARBA00023015"/>
    </source>
</evidence>
<accession>A0A5A7T2L5</accession>
<comment type="similarity">
    <text evidence="2">Belongs to the TFIIA subunit 2 family.</text>
</comment>
<evidence type="ECO:0000256" key="4">
    <source>
        <dbReference type="ARBA" id="ARBA00023163"/>
    </source>
</evidence>
<evidence type="ECO:0000256" key="1">
    <source>
        <dbReference type="ARBA" id="ARBA00004123"/>
    </source>
</evidence>
<dbReference type="CDD" id="cd10145">
    <property type="entry name" value="TFIIA_gamma_N"/>
    <property type="match status" value="1"/>
</dbReference>
<reference evidence="7 8" key="1">
    <citation type="submission" date="2019-08" db="EMBL/GenBank/DDBJ databases">
        <title>Draft genome sequences of two oriental melons (Cucumis melo L. var makuwa).</title>
        <authorList>
            <person name="Kwon S.-Y."/>
        </authorList>
    </citation>
    <scope>NUCLEOTIDE SEQUENCE [LARGE SCALE GENOMIC DNA]</scope>
    <source>
        <strain evidence="8">cv. SW 3</strain>
        <tissue evidence="7">Leaf</tissue>
    </source>
</reference>
<dbReference type="Gene3D" id="1.10.287.190">
    <property type="entry name" value="Transcription factor IIA gamma subunit, alpha-helical domain"/>
    <property type="match status" value="1"/>
</dbReference>
<dbReference type="Pfam" id="PF02268">
    <property type="entry name" value="TFIIA_gamma_N"/>
    <property type="match status" value="1"/>
</dbReference>
<dbReference type="InterPro" id="IPR009083">
    <property type="entry name" value="TFIIA_a-hlx"/>
</dbReference>
<dbReference type="Pfam" id="PF08284">
    <property type="entry name" value="RVP_2"/>
    <property type="match status" value="1"/>
</dbReference>
<feature type="domain" description="Transcription initiation factor IIA gamma subunit N-terminal" evidence="6">
    <location>
        <begin position="4"/>
        <end position="49"/>
    </location>
</feature>
<dbReference type="FunFam" id="1.10.287.190:FF:000001">
    <property type="entry name" value="Transcription initiation factor IIA subunit 2"/>
    <property type="match status" value="1"/>
</dbReference>
<dbReference type="GO" id="GO:0006367">
    <property type="term" value="P:transcription initiation at RNA polymerase II promoter"/>
    <property type="evidence" value="ECO:0007669"/>
    <property type="project" value="InterPro"/>
</dbReference>
<gene>
    <name evidence="7" type="ORF">E6C27_scaffold86G001170</name>
</gene>
<keyword evidence="5" id="KW-0539">Nucleus</keyword>
<evidence type="ECO:0000313" key="8">
    <source>
        <dbReference type="Proteomes" id="UP000321393"/>
    </source>
</evidence>
<sequence>MATFELYRRSTIGMCLTETLDEMVQNGTLSPELAIQVLVQFDKSMTDALESQVKSKVTIKIALFVLYCMSRLDPDNFVNNTLHICDKGNAIFPIRIITLRANPTGEIKKEGPSKRLSNAEFQARKEKGLCFRYNERYSHDHKCKAREQRKLRMYIVKNDDEEFEIIEDTNYEEKELKMVRIVEEDQTVIQFSCGPFQSGHHEKKLTNELQLITKDTSHYGVILGFGAAIKGKGICESMEIIMSEWKVVADLLPLELGGVDVELGMQWLYSLGNAEVDRRNLTTTFLHQGRKIVIKGDPSLNKASVSLKNMIKSWEDSNQGFLVECRSMEGNDYILGRE</sequence>
<dbReference type="AlphaFoldDB" id="A0A5A7T2L5"/>
<proteinExistence type="inferred from homology"/>
<dbReference type="PANTHER" id="PTHR10966">
    <property type="entry name" value="TRANSCRIPTION INITIATION FACTOR IIA SUBUNIT 2"/>
    <property type="match status" value="1"/>
</dbReference>
<dbReference type="InterPro" id="IPR003194">
    <property type="entry name" value="TFIIA_gsu"/>
</dbReference>
<dbReference type="STRING" id="1194695.A0A5A7T2L5"/>
<dbReference type="EMBL" id="SSTE01019085">
    <property type="protein sequence ID" value="KAA0037028.1"/>
    <property type="molecule type" value="Genomic_DNA"/>
</dbReference>
<keyword evidence="3" id="KW-0805">Transcription regulation</keyword>
<comment type="subcellular location">
    <subcellularLocation>
        <location evidence="1">Nucleus</location>
    </subcellularLocation>
</comment>
<evidence type="ECO:0000259" key="6">
    <source>
        <dbReference type="Pfam" id="PF02268"/>
    </source>
</evidence>
<evidence type="ECO:0000256" key="5">
    <source>
        <dbReference type="ARBA" id="ARBA00023242"/>
    </source>
</evidence>
<keyword evidence="4" id="KW-0804">Transcription</keyword>
<comment type="caution">
    <text evidence="7">The sequence shown here is derived from an EMBL/GenBank/DDBJ whole genome shotgun (WGS) entry which is preliminary data.</text>
</comment>
<dbReference type="InterPro" id="IPR015872">
    <property type="entry name" value="TFIIA_gsu_N"/>
</dbReference>
<evidence type="ECO:0000313" key="7">
    <source>
        <dbReference type="EMBL" id="KAA0037028.1"/>
    </source>
</evidence>
<dbReference type="Proteomes" id="UP000321393">
    <property type="component" value="Unassembled WGS sequence"/>
</dbReference>
<dbReference type="OrthoDB" id="586585at2759"/>